<dbReference type="Pfam" id="PF00887">
    <property type="entry name" value="ACBP"/>
    <property type="match status" value="1"/>
</dbReference>
<keyword evidence="10" id="KW-0732">Signal</keyword>
<feature type="domain" description="ACB" evidence="11">
    <location>
        <begin position="92"/>
        <end position="177"/>
    </location>
</feature>
<comment type="similarity">
    <text evidence="3">Belongs to the ACBP family.</text>
</comment>
<evidence type="ECO:0000256" key="3">
    <source>
        <dbReference type="ARBA" id="ARBA00005567"/>
    </source>
</evidence>
<evidence type="ECO:0000313" key="12">
    <source>
        <dbReference type="Ensembl" id="ENSFCTP00005011124.1"/>
    </source>
</evidence>
<accession>A0ABI7WN12</accession>
<feature type="chain" id="PRO_5047046248" description="Acyl-CoA-binding protein" evidence="10">
    <location>
        <begin position="26"/>
        <end position="177"/>
    </location>
</feature>
<organism evidence="12 13">
    <name type="scientific">Felis catus</name>
    <name type="common">Cat</name>
    <name type="synonym">Felis silvestris catus</name>
    <dbReference type="NCBI Taxonomy" id="9685"/>
    <lineage>
        <taxon>Eukaryota</taxon>
        <taxon>Metazoa</taxon>
        <taxon>Chordata</taxon>
        <taxon>Craniata</taxon>
        <taxon>Vertebrata</taxon>
        <taxon>Euteleostomi</taxon>
        <taxon>Mammalia</taxon>
        <taxon>Eutheria</taxon>
        <taxon>Laurasiatheria</taxon>
        <taxon>Carnivora</taxon>
        <taxon>Feliformia</taxon>
        <taxon>Felidae</taxon>
        <taxon>Felinae</taxon>
        <taxon>Felis</taxon>
    </lineage>
</organism>
<gene>
    <name evidence="12" type="primary">REEP5</name>
</gene>
<evidence type="ECO:0000256" key="1">
    <source>
        <dbReference type="ARBA" id="ARBA00004240"/>
    </source>
</evidence>
<comment type="subcellular location">
    <subcellularLocation>
        <location evidence="1">Endoplasmic reticulum</location>
    </subcellularLocation>
    <subcellularLocation>
        <location evidence="2">Golgi apparatus</location>
    </subcellularLocation>
</comment>
<dbReference type="GeneTree" id="ENSGT00940000154846"/>
<name>A0ABI7WN12_FELCA</name>
<keyword evidence="7" id="KW-0446">Lipid-binding</keyword>
<reference evidence="12 13" key="1">
    <citation type="submission" date="2021-02" db="EMBL/GenBank/DDBJ databases">
        <title>Safari Cat Assemblies.</title>
        <authorList>
            <person name="Bredemeyer K.R."/>
            <person name="Murphy W.J."/>
        </authorList>
    </citation>
    <scope>NUCLEOTIDE SEQUENCE [LARGE SCALE GENOMIC DNA]</scope>
</reference>
<evidence type="ECO:0000256" key="8">
    <source>
        <dbReference type="ARBA" id="ARBA00023278"/>
    </source>
</evidence>
<dbReference type="PRINTS" id="PR00689">
    <property type="entry name" value="ACOABINDINGP"/>
</dbReference>
<evidence type="ECO:0000256" key="9">
    <source>
        <dbReference type="ARBA" id="ARBA00039735"/>
    </source>
</evidence>
<evidence type="ECO:0000256" key="6">
    <source>
        <dbReference type="ARBA" id="ARBA00023034"/>
    </source>
</evidence>
<proteinExistence type="inferred from homology"/>
<dbReference type="SUPFAM" id="SSF47027">
    <property type="entry name" value="Acyl-CoA binding protein"/>
    <property type="match status" value="1"/>
</dbReference>
<reference evidence="12" key="2">
    <citation type="submission" date="2025-08" db="UniProtKB">
        <authorList>
            <consortium name="Ensembl"/>
        </authorList>
    </citation>
    <scope>IDENTIFICATION</scope>
    <source>
        <strain evidence="12">breed Abyssinian</strain>
    </source>
</reference>
<dbReference type="InterPro" id="IPR035984">
    <property type="entry name" value="Acyl-CoA-binding_sf"/>
</dbReference>
<sequence length="177" mass="19355">RRCQSSLVLLLPALGRLRSLSGILATPPACLRYSACLAWLPRCGGARNWGGRGGYCPVSRTPQSLSRPGPAVPPGPVPSSDFFAQSFVSGTFQAEFDKAAEDVKHLKTKPADDEMLFIYGHYKQATVGDINTERPGLLDLKGKAKWDAWNQLKGTSKEDAMKAYVNKVEELKKKYGI</sequence>
<dbReference type="PROSITE" id="PS00880">
    <property type="entry name" value="ACB_1"/>
    <property type="match status" value="1"/>
</dbReference>
<dbReference type="PANTHER" id="PTHR23310:SF54">
    <property type="entry name" value="ACYL-COA-BINDING PROTEIN"/>
    <property type="match status" value="1"/>
</dbReference>
<dbReference type="InterPro" id="IPR022408">
    <property type="entry name" value="Acyl-CoA-binding_prot_CS"/>
</dbReference>
<dbReference type="CDD" id="cd00435">
    <property type="entry name" value="ACBP"/>
    <property type="match status" value="1"/>
</dbReference>
<keyword evidence="6" id="KW-0333">Golgi apparatus</keyword>
<feature type="signal peptide" evidence="10">
    <location>
        <begin position="1"/>
        <end position="25"/>
    </location>
</feature>
<evidence type="ECO:0000256" key="10">
    <source>
        <dbReference type="SAM" id="SignalP"/>
    </source>
</evidence>
<evidence type="ECO:0000256" key="4">
    <source>
        <dbReference type="ARBA" id="ARBA00022448"/>
    </source>
</evidence>
<evidence type="ECO:0000313" key="13">
    <source>
        <dbReference type="Proteomes" id="UP000823872"/>
    </source>
</evidence>
<keyword evidence="13" id="KW-1185">Reference proteome</keyword>
<evidence type="ECO:0000259" key="11">
    <source>
        <dbReference type="PROSITE" id="PS51228"/>
    </source>
</evidence>
<evidence type="ECO:0000256" key="7">
    <source>
        <dbReference type="ARBA" id="ARBA00023121"/>
    </source>
</evidence>
<evidence type="ECO:0000256" key="2">
    <source>
        <dbReference type="ARBA" id="ARBA00004555"/>
    </source>
</evidence>
<dbReference type="PANTHER" id="PTHR23310">
    <property type="entry name" value="ACYL-COA-BINDING PROTEIN, ACBP"/>
    <property type="match status" value="1"/>
</dbReference>
<keyword evidence="4" id="KW-0813">Transport</keyword>
<dbReference type="PROSITE" id="PS51228">
    <property type="entry name" value="ACB_2"/>
    <property type="match status" value="1"/>
</dbReference>
<protein>
    <recommendedName>
        <fullName evidence="9">Acyl-CoA-binding protein</fullName>
    </recommendedName>
</protein>
<keyword evidence="5" id="KW-0256">Endoplasmic reticulum</keyword>
<dbReference type="Proteomes" id="UP000823872">
    <property type="component" value="Chromosome C1"/>
</dbReference>
<dbReference type="Gene3D" id="1.20.80.10">
    <property type="match status" value="1"/>
</dbReference>
<evidence type="ECO:0000256" key="5">
    <source>
        <dbReference type="ARBA" id="ARBA00022824"/>
    </source>
</evidence>
<keyword evidence="8" id="KW-0379">Hydroxylation</keyword>
<reference evidence="12" key="3">
    <citation type="submission" date="2025-09" db="UniProtKB">
        <authorList>
            <consortium name="Ensembl"/>
        </authorList>
    </citation>
    <scope>IDENTIFICATION</scope>
    <source>
        <strain evidence="12">breed Abyssinian</strain>
    </source>
</reference>
<dbReference type="InterPro" id="IPR014352">
    <property type="entry name" value="FERM/acyl-CoA-bd_prot_sf"/>
</dbReference>
<dbReference type="InterPro" id="IPR000582">
    <property type="entry name" value="Acyl-CoA-binding_protein"/>
</dbReference>
<dbReference type="Ensembl" id="ENSFCTT00005016302.1">
    <property type="protein sequence ID" value="ENSFCTP00005011124.1"/>
    <property type="gene ID" value="ENSFCTG00005005829.1"/>
</dbReference>